<dbReference type="AlphaFoldDB" id="A0A6C0JD33"/>
<name>A0A6C0JD33_9ZZZZ</name>
<proteinExistence type="predicted"/>
<sequence>MGVFDFCNDQPGRVIAVLIIAPILFMKGYDYNDKFIMMFSIILFIWDFYWLAFTKPNVYIHNEVDSTSSL</sequence>
<organism evidence="2">
    <name type="scientific">viral metagenome</name>
    <dbReference type="NCBI Taxonomy" id="1070528"/>
    <lineage>
        <taxon>unclassified sequences</taxon>
        <taxon>metagenomes</taxon>
        <taxon>organismal metagenomes</taxon>
    </lineage>
</organism>
<keyword evidence="1" id="KW-1133">Transmembrane helix</keyword>
<evidence type="ECO:0000256" key="1">
    <source>
        <dbReference type="SAM" id="Phobius"/>
    </source>
</evidence>
<keyword evidence="1" id="KW-0472">Membrane</keyword>
<evidence type="ECO:0000313" key="2">
    <source>
        <dbReference type="EMBL" id="QHU02636.1"/>
    </source>
</evidence>
<keyword evidence="1" id="KW-0812">Transmembrane</keyword>
<feature type="transmembrane region" description="Helical" evidence="1">
    <location>
        <begin position="35"/>
        <end position="53"/>
    </location>
</feature>
<accession>A0A6C0JD33</accession>
<dbReference type="EMBL" id="MN740361">
    <property type="protein sequence ID" value="QHU02636.1"/>
    <property type="molecule type" value="Genomic_DNA"/>
</dbReference>
<protein>
    <submittedName>
        <fullName evidence="2">Uncharacterized protein</fullName>
    </submittedName>
</protein>
<reference evidence="2" key="1">
    <citation type="journal article" date="2020" name="Nature">
        <title>Giant virus diversity and host interactions through global metagenomics.</title>
        <authorList>
            <person name="Schulz F."/>
            <person name="Roux S."/>
            <person name="Paez-Espino D."/>
            <person name="Jungbluth S."/>
            <person name="Walsh D.A."/>
            <person name="Denef V.J."/>
            <person name="McMahon K.D."/>
            <person name="Konstantinidis K.T."/>
            <person name="Eloe-Fadrosh E.A."/>
            <person name="Kyrpides N.C."/>
            <person name="Woyke T."/>
        </authorList>
    </citation>
    <scope>NUCLEOTIDE SEQUENCE</scope>
    <source>
        <strain evidence="2">GVMAG-M-3300025880-76</strain>
    </source>
</reference>